<dbReference type="InterPro" id="IPR002880">
    <property type="entry name" value="Pyrv_Fd/Flavodoxin_OxRdtase_N"/>
</dbReference>
<dbReference type="NCBIfam" id="TIGR03710">
    <property type="entry name" value="OAFO_sf"/>
    <property type="match status" value="1"/>
</dbReference>
<protein>
    <submittedName>
        <fullName evidence="4">2-oxoglutarate ferredoxin oxidoreductase subunit alpha</fullName>
    </submittedName>
</protein>
<dbReference type="Pfam" id="PF01558">
    <property type="entry name" value="POR"/>
    <property type="match status" value="1"/>
</dbReference>
<feature type="domain" description="Pyruvate/ketoisovalerate oxidoreductase catalytic" evidence="2">
    <location>
        <begin position="26"/>
        <end position="216"/>
    </location>
</feature>
<evidence type="ECO:0000256" key="1">
    <source>
        <dbReference type="ARBA" id="ARBA00023002"/>
    </source>
</evidence>
<accession>A0A7I9VPE2</accession>
<dbReference type="Gene3D" id="3.40.50.970">
    <property type="match status" value="1"/>
</dbReference>
<feature type="domain" description="Pyruvate flavodoxin/ferredoxin oxidoreductase pyrimidine binding" evidence="3">
    <location>
        <begin position="263"/>
        <end position="475"/>
    </location>
</feature>
<dbReference type="Gene3D" id="3.40.50.920">
    <property type="match status" value="1"/>
</dbReference>
<dbReference type="PANTHER" id="PTHR32154:SF20">
    <property type="entry name" value="2-OXOGLUTARATE OXIDOREDUCTASE SUBUNIT KORA"/>
    <property type="match status" value="1"/>
</dbReference>
<dbReference type="RefSeq" id="WP_176066684.1">
    <property type="nucleotide sequence ID" value="NZ_BJTG01000007.1"/>
</dbReference>
<dbReference type="InterPro" id="IPR009014">
    <property type="entry name" value="Transketo_C/PFOR_II"/>
</dbReference>
<dbReference type="InterPro" id="IPR050722">
    <property type="entry name" value="Pyruvate:ferred/Flavod_OxRd"/>
</dbReference>
<dbReference type="PANTHER" id="PTHR32154">
    <property type="entry name" value="PYRUVATE-FLAVODOXIN OXIDOREDUCTASE-RELATED"/>
    <property type="match status" value="1"/>
</dbReference>
<dbReference type="EMBL" id="BJTG01000007">
    <property type="protein sequence ID" value="GEJ58282.1"/>
    <property type="molecule type" value="Genomic_DNA"/>
</dbReference>
<keyword evidence="5" id="KW-1185">Reference proteome</keyword>
<dbReference type="GO" id="GO:0006979">
    <property type="term" value="P:response to oxidative stress"/>
    <property type="evidence" value="ECO:0007669"/>
    <property type="project" value="TreeGrafter"/>
</dbReference>
<dbReference type="FunFam" id="3.40.50.970:FF:000022">
    <property type="entry name" value="2-oxoglutarate ferredoxin oxidoreductase alpha subunit"/>
    <property type="match status" value="1"/>
</dbReference>
<evidence type="ECO:0000259" key="3">
    <source>
        <dbReference type="Pfam" id="PF01855"/>
    </source>
</evidence>
<dbReference type="Proteomes" id="UP000503640">
    <property type="component" value="Unassembled WGS sequence"/>
</dbReference>
<dbReference type="SUPFAM" id="SSF53323">
    <property type="entry name" value="Pyruvate-ferredoxin oxidoreductase, PFOR, domain III"/>
    <property type="match status" value="1"/>
</dbReference>
<organism evidence="4 5">
    <name type="scientific">Anaeromyxobacter diazotrophicus</name>
    <dbReference type="NCBI Taxonomy" id="2590199"/>
    <lineage>
        <taxon>Bacteria</taxon>
        <taxon>Pseudomonadati</taxon>
        <taxon>Myxococcota</taxon>
        <taxon>Myxococcia</taxon>
        <taxon>Myxococcales</taxon>
        <taxon>Cystobacterineae</taxon>
        <taxon>Anaeromyxobacteraceae</taxon>
        <taxon>Anaeromyxobacter</taxon>
    </lineage>
</organism>
<evidence type="ECO:0000259" key="2">
    <source>
        <dbReference type="Pfam" id="PF01558"/>
    </source>
</evidence>
<evidence type="ECO:0000313" key="4">
    <source>
        <dbReference type="EMBL" id="GEJ58282.1"/>
    </source>
</evidence>
<dbReference type="Gene3D" id="3.40.920.10">
    <property type="entry name" value="Pyruvate-ferredoxin oxidoreductase, PFOR, domain III"/>
    <property type="match status" value="1"/>
</dbReference>
<name>A0A7I9VPE2_9BACT</name>
<gene>
    <name evidence="4" type="primary">korA</name>
    <name evidence="4" type="ORF">AMYX_30230</name>
</gene>
<proteinExistence type="predicted"/>
<sequence length="619" mass="66659">MSTQTAAARKRQKIDTVTIRFVGDSGDGMQLTGTEFTKASALAGNDLATFPDYPAEIRAPAGSLFGVSGYQVHFSSKDVHTPGDQPDVLVAMNPAAFKTNLADLRVGGMLLVNSGAFTAANLEKAGYKSNPLEDPALKQNYRVVQVDMNQATEAALQGSGLSSKDAARCKNYYALGLMYWLYSRNEEQQVGAIQKKFAKKPEIAKANVAVFKAGYDFGETSEIFHEQYEVPASKLRPGTYRNITGNAATALGFAAVAKQTGRTVFLGSYPITPATEILHEMSYMKAHGVVTYQAEDEIAGIGSAIGASFGGSLGVTSTSGPGLALKAEMLGLAVIAELPLVVVNVQRGGPSTGMPTKTEQADLYIALFGRHGEAPLPVIAAQSPTDCFYAAMEAMKIAVKWMTPVILLTDGYLANGSEPFRIPDESELPKVEPKYQTEKNGPDGSYLPYMRDAKLIRPWAIPGTPGLEHRIGGLEKDSLSGMVSYDGMNHEKMVKTRAQKIRNVVEDVPDLVVDGPQQGEVLLLSWGGTYGSVRTTAEALRAEGKSVAHAHLRWLNPMPKNLGAVLKSFKKVVIPEVNDGQLAFVIRGRFPGVDPIQYNRINGKALKVSELKKRVLELL</sequence>
<dbReference type="InterPro" id="IPR002869">
    <property type="entry name" value="Pyrv_flavodox_OxRed_cen"/>
</dbReference>
<dbReference type="CDD" id="cd07034">
    <property type="entry name" value="TPP_PYR_PFOR_IOR-alpha_like"/>
    <property type="match status" value="1"/>
</dbReference>
<dbReference type="GO" id="GO:0016903">
    <property type="term" value="F:oxidoreductase activity, acting on the aldehyde or oxo group of donors"/>
    <property type="evidence" value="ECO:0007669"/>
    <property type="project" value="InterPro"/>
</dbReference>
<comment type="caution">
    <text evidence="4">The sequence shown here is derived from an EMBL/GenBank/DDBJ whole genome shotgun (WGS) entry which is preliminary data.</text>
</comment>
<dbReference type="InterPro" id="IPR022367">
    <property type="entry name" value="2-oxoacid/accept_OxRdtase_asu"/>
</dbReference>
<dbReference type="Pfam" id="PF01855">
    <property type="entry name" value="POR_N"/>
    <property type="match status" value="1"/>
</dbReference>
<dbReference type="InterPro" id="IPR019752">
    <property type="entry name" value="Pyrv/ketoisovalerate_OxRed_cat"/>
</dbReference>
<dbReference type="InterPro" id="IPR029061">
    <property type="entry name" value="THDP-binding"/>
</dbReference>
<dbReference type="AlphaFoldDB" id="A0A7I9VPE2"/>
<dbReference type="SUPFAM" id="SSF52922">
    <property type="entry name" value="TK C-terminal domain-like"/>
    <property type="match status" value="1"/>
</dbReference>
<reference evidence="5" key="1">
    <citation type="journal article" date="2020" name="Appl. Environ. Microbiol.">
        <title>Diazotrophic Anaeromyxobacter Isolates from Soils.</title>
        <authorList>
            <person name="Masuda Y."/>
            <person name="Yamanaka H."/>
            <person name="Xu Z.X."/>
            <person name="Shiratori Y."/>
            <person name="Aono T."/>
            <person name="Amachi S."/>
            <person name="Senoo K."/>
            <person name="Itoh H."/>
        </authorList>
    </citation>
    <scope>NUCLEOTIDE SEQUENCE [LARGE SCALE GENOMIC DNA]</scope>
    <source>
        <strain evidence="5">R267</strain>
    </source>
</reference>
<dbReference type="SUPFAM" id="SSF52518">
    <property type="entry name" value="Thiamin diphosphate-binding fold (THDP-binding)"/>
    <property type="match status" value="1"/>
</dbReference>
<evidence type="ECO:0000313" key="5">
    <source>
        <dbReference type="Proteomes" id="UP000503640"/>
    </source>
</evidence>
<keyword evidence="1" id="KW-0560">Oxidoreductase</keyword>